<comment type="similarity">
    <text evidence="1">Belongs to the peptidase C2 family.</text>
</comment>
<evidence type="ECO:0000313" key="9">
    <source>
        <dbReference type="EMBL" id="KAK7476171.1"/>
    </source>
</evidence>
<evidence type="ECO:0000256" key="2">
    <source>
        <dbReference type="ARBA" id="ARBA00022670"/>
    </source>
</evidence>
<dbReference type="InterPro" id="IPR038765">
    <property type="entry name" value="Papain-like_cys_pep_sf"/>
</dbReference>
<dbReference type="InterPro" id="IPR035892">
    <property type="entry name" value="C2_domain_sf"/>
</dbReference>
<comment type="caution">
    <text evidence="6">Lacks conserved residue(s) required for the propagation of feature annotation.</text>
</comment>
<dbReference type="Pfam" id="PF01067">
    <property type="entry name" value="Calpain_III"/>
    <property type="match status" value="1"/>
</dbReference>
<dbReference type="GO" id="GO:0008234">
    <property type="term" value="F:cysteine-type peptidase activity"/>
    <property type="evidence" value="ECO:0007669"/>
    <property type="project" value="UniProtKB-KW"/>
</dbReference>
<reference evidence="9 10" key="1">
    <citation type="journal article" date="2023" name="Sci. Data">
        <title>Genome assembly of the Korean intertidal mud-creeper Batillaria attramentaria.</title>
        <authorList>
            <person name="Patra A.K."/>
            <person name="Ho P.T."/>
            <person name="Jun S."/>
            <person name="Lee S.J."/>
            <person name="Kim Y."/>
            <person name="Won Y.J."/>
        </authorList>
    </citation>
    <scope>NUCLEOTIDE SEQUENCE [LARGE SCALE GENOMIC DNA]</scope>
    <source>
        <strain evidence="9">Wonlab-2016</strain>
    </source>
</reference>
<dbReference type="PRINTS" id="PR00704">
    <property type="entry name" value="CALPAIN"/>
</dbReference>
<dbReference type="InterPro" id="IPR000008">
    <property type="entry name" value="C2_dom"/>
</dbReference>
<evidence type="ECO:0000259" key="8">
    <source>
        <dbReference type="PROSITE" id="PS50203"/>
    </source>
</evidence>
<dbReference type="SUPFAM" id="SSF49758">
    <property type="entry name" value="Calpain large subunit, middle domain (domain III)"/>
    <property type="match status" value="1"/>
</dbReference>
<dbReference type="SMART" id="SM00720">
    <property type="entry name" value="calpain_III"/>
    <property type="match status" value="1"/>
</dbReference>
<dbReference type="InterPro" id="IPR022682">
    <property type="entry name" value="Calpain_domain_III"/>
</dbReference>
<dbReference type="Pfam" id="PF00168">
    <property type="entry name" value="C2"/>
    <property type="match status" value="1"/>
</dbReference>
<proteinExistence type="inferred from homology"/>
<dbReference type="Gene3D" id="2.60.40.150">
    <property type="entry name" value="C2 domain"/>
    <property type="match status" value="1"/>
</dbReference>
<accession>A0ABD0JN07</accession>
<feature type="domain" description="Calpain catalytic" evidence="8">
    <location>
        <begin position="23"/>
        <end position="311"/>
    </location>
</feature>
<dbReference type="PROSITE" id="PS50203">
    <property type="entry name" value="CALPAIN_CAT"/>
    <property type="match status" value="1"/>
</dbReference>
<keyword evidence="3" id="KW-0378">Hydrolase</keyword>
<sequence>MPRSFRGQDYGRLKKDCLKKGVLFEDMEFPANSKSLFFSKVDNEIEWMRPKELCKVPRLVVEGVSCDDLNPGELGNSWFVTACASLAQEKKIWMKVVPNHKEQEWDDKNQYAGIFKFSFWRFGDWVDVVIDDRLPTRDGKLIFCHSKSRNEFWSALLEKAYAKLYGDYESLRYGFAADALVDFTGGVAEKLELAKLHVEEDACAEEDRGADGHQGLILGQGYNVTAVKDILVKKSLQPAVGSPNLQLIRLFNPWQAKEWTGPWSDNSEQWKRISPNEWEKMGVKFQNEGEFWMSFDDFVRYFTHVELCHIVNTSFFTIKKSWSEAVLHSAWTTAGRNGGSNYESALVLSNPQYLFDITGIQDRIMVSIEQQDVKGREAMLGKMNTIGFHVMKVEENRKYRVHIPGERMFTSEFMESRSVFGTTTLKKGRYVIIPCTRETNKVGEFMLRLYTGGNAGATELKEESPTVGCPCAAKYQLVTTITVEKCEDLELNMGQKGSLDPFVVIRCEGEKVQSQPVAQSPSPEFNLMATFYRKKPDQPIIIEVMNHNRMINDYICEARCEELGSESGEKKTLDLYGRKKEADVVKPGKMMIFVQSSHDLSML</sequence>
<comment type="caution">
    <text evidence="9">The sequence shown here is derived from an EMBL/GenBank/DDBJ whole genome shotgun (WGS) entry which is preliminary data.</text>
</comment>
<dbReference type="CDD" id="cd00044">
    <property type="entry name" value="CysPc"/>
    <property type="match status" value="1"/>
</dbReference>
<dbReference type="Gene3D" id="3.90.70.10">
    <property type="entry name" value="Cysteine proteinases"/>
    <property type="match status" value="1"/>
</dbReference>
<name>A0ABD0JN07_9CAEN</name>
<dbReference type="SUPFAM" id="SSF54001">
    <property type="entry name" value="Cysteine proteinases"/>
    <property type="match status" value="1"/>
</dbReference>
<evidence type="ECO:0000256" key="4">
    <source>
        <dbReference type="ARBA" id="ARBA00022807"/>
    </source>
</evidence>
<dbReference type="InterPro" id="IPR036213">
    <property type="entry name" value="Calpain_III_sf"/>
</dbReference>
<evidence type="ECO:0000313" key="10">
    <source>
        <dbReference type="Proteomes" id="UP001519460"/>
    </source>
</evidence>
<dbReference type="InterPro" id="IPR022684">
    <property type="entry name" value="Calpain_cysteine_protease"/>
</dbReference>
<dbReference type="Gene3D" id="2.60.120.380">
    <property type="match status" value="1"/>
</dbReference>
<dbReference type="EMBL" id="JACVVK020000383">
    <property type="protein sequence ID" value="KAK7476171.1"/>
    <property type="molecule type" value="Genomic_DNA"/>
</dbReference>
<evidence type="ECO:0008006" key="11">
    <source>
        <dbReference type="Google" id="ProtNLM"/>
    </source>
</evidence>
<keyword evidence="4" id="KW-0788">Thiol protease</keyword>
<evidence type="ECO:0000256" key="5">
    <source>
        <dbReference type="PIRSR" id="PIRSR622684-1"/>
    </source>
</evidence>
<dbReference type="AlphaFoldDB" id="A0ABD0JN07"/>
<feature type="active site" evidence="5">
    <location>
        <position position="252"/>
    </location>
</feature>
<dbReference type="GO" id="GO:0006508">
    <property type="term" value="P:proteolysis"/>
    <property type="evidence" value="ECO:0007669"/>
    <property type="project" value="UniProtKB-KW"/>
</dbReference>
<evidence type="ECO:0000256" key="3">
    <source>
        <dbReference type="ARBA" id="ARBA00022801"/>
    </source>
</evidence>
<evidence type="ECO:0000256" key="1">
    <source>
        <dbReference type="ARBA" id="ARBA00007623"/>
    </source>
</evidence>
<dbReference type="SUPFAM" id="SSF49562">
    <property type="entry name" value="C2 domain (Calcium/lipid-binding domain, CaLB)"/>
    <property type="match status" value="1"/>
</dbReference>
<organism evidence="9 10">
    <name type="scientific">Batillaria attramentaria</name>
    <dbReference type="NCBI Taxonomy" id="370345"/>
    <lineage>
        <taxon>Eukaryota</taxon>
        <taxon>Metazoa</taxon>
        <taxon>Spiralia</taxon>
        <taxon>Lophotrochozoa</taxon>
        <taxon>Mollusca</taxon>
        <taxon>Gastropoda</taxon>
        <taxon>Caenogastropoda</taxon>
        <taxon>Sorbeoconcha</taxon>
        <taxon>Cerithioidea</taxon>
        <taxon>Batillariidae</taxon>
        <taxon>Batillaria</taxon>
    </lineage>
</organism>
<dbReference type="InterPro" id="IPR022683">
    <property type="entry name" value="Calpain_III"/>
</dbReference>
<gene>
    <name evidence="9" type="ORF">BaRGS_00032595</name>
</gene>
<evidence type="ECO:0000259" key="7">
    <source>
        <dbReference type="PROSITE" id="PS50004"/>
    </source>
</evidence>
<dbReference type="SMART" id="SM00230">
    <property type="entry name" value="CysPc"/>
    <property type="match status" value="1"/>
</dbReference>
<dbReference type="PANTHER" id="PTHR10183">
    <property type="entry name" value="CALPAIN"/>
    <property type="match status" value="1"/>
</dbReference>
<dbReference type="PANTHER" id="PTHR10183:SF379">
    <property type="entry name" value="CALPAIN-5"/>
    <property type="match status" value="1"/>
</dbReference>
<dbReference type="Proteomes" id="UP001519460">
    <property type="component" value="Unassembled WGS sequence"/>
</dbReference>
<dbReference type="Pfam" id="PF00648">
    <property type="entry name" value="Peptidase_C2"/>
    <property type="match status" value="1"/>
</dbReference>
<dbReference type="InterPro" id="IPR001300">
    <property type="entry name" value="Peptidase_C2_calpain_cat"/>
</dbReference>
<feature type="domain" description="C2" evidence="7">
    <location>
        <begin position="460"/>
        <end position="576"/>
    </location>
</feature>
<evidence type="ECO:0000256" key="6">
    <source>
        <dbReference type="PROSITE-ProRule" id="PRU00239"/>
    </source>
</evidence>
<protein>
    <recommendedName>
        <fullName evidence="11">Calpain-5</fullName>
    </recommendedName>
</protein>
<keyword evidence="10" id="KW-1185">Reference proteome</keyword>
<keyword evidence="2" id="KW-0645">Protease</keyword>
<dbReference type="PROSITE" id="PS50004">
    <property type="entry name" value="C2"/>
    <property type="match status" value="1"/>
</dbReference>